<dbReference type="EMBL" id="JAGGLQ010000002">
    <property type="protein sequence ID" value="MBP2035458.1"/>
    <property type="molecule type" value="Genomic_DNA"/>
</dbReference>
<protein>
    <submittedName>
        <fullName evidence="1">Uncharacterized protein</fullName>
    </submittedName>
</protein>
<name>A0ABS4KZK3_STRAV</name>
<dbReference type="Proteomes" id="UP001519310">
    <property type="component" value="Unassembled WGS sequence"/>
</dbReference>
<keyword evidence="2" id="KW-1185">Reference proteome</keyword>
<accession>A0ABS4KZK3</accession>
<organism evidence="1 2">
    <name type="scientific">Streptomyces avidinii</name>
    <dbReference type="NCBI Taxonomy" id="1895"/>
    <lineage>
        <taxon>Bacteria</taxon>
        <taxon>Bacillati</taxon>
        <taxon>Actinomycetota</taxon>
        <taxon>Actinomycetes</taxon>
        <taxon>Kitasatosporales</taxon>
        <taxon>Streptomycetaceae</taxon>
        <taxon>Streptomyces</taxon>
    </lineage>
</organism>
<comment type="caution">
    <text evidence="1">The sequence shown here is derived from an EMBL/GenBank/DDBJ whole genome shotgun (WGS) entry which is preliminary data.</text>
</comment>
<dbReference type="RefSeq" id="WP_189968599.1">
    <property type="nucleotide sequence ID" value="NZ_BMVL01000005.1"/>
</dbReference>
<proteinExistence type="predicted"/>
<sequence length="116" mass="13237">MSPYAGDGAPWPGVVDTVPEVFRSCVEDPAFRLEKVPHITVCLWRETADEQWRTGEVDLDGGRSVPDGSDWLFRRLVEGTLENYPAWARSYYGRPVDLEQSMCTSCGLSRRMRWLP</sequence>
<evidence type="ECO:0000313" key="2">
    <source>
        <dbReference type="Proteomes" id="UP001519310"/>
    </source>
</evidence>
<evidence type="ECO:0000313" key="1">
    <source>
        <dbReference type="EMBL" id="MBP2035458.1"/>
    </source>
</evidence>
<gene>
    <name evidence="1" type="ORF">J2Z77_001245</name>
</gene>
<reference evidence="1 2" key="1">
    <citation type="submission" date="2021-03" db="EMBL/GenBank/DDBJ databases">
        <title>Genomic Encyclopedia of Type Strains, Phase IV (KMG-IV): sequencing the most valuable type-strain genomes for metagenomic binning, comparative biology and taxonomic classification.</title>
        <authorList>
            <person name="Goeker M."/>
        </authorList>
    </citation>
    <scope>NUCLEOTIDE SEQUENCE [LARGE SCALE GENOMIC DNA]</scope>
    <source>
        <strain evidence="1 2">DSM 40526</strain>
    </source>
</reference>